<evidence type="ECO:0000313" key="2">
    <source>
        <dbReference type="Proteomes" id="UP000605099"/>
    </source>
</evidence>
<comment type="caution">
    <text evidence="1">The sequence shown here is derived from an EMBL/GenBank/DDBJ whole genome shotgun (WGS) entry which is preliminary data.</text>
</comment>
<reference evidence="2" key="1">
    <citation type="journal article" date="2019" name="Int. J. Syst. Evol. Microbiol.">
        <title>The Global Catalogue of Microorganisms (GCM) 10K type strain sequencing project: providing services to taxonomists for standard genome sequencing and annotation.</title>
        <authorList>
            <consortium name="The Broad Institute Genomics Platform"/>
            <consortium name="The Broad Institute Genome Sequencing Center for Infectious Disease"/>
            <person name="Wu L."/>
            <person name="Ma J."/>
        </authorList>
    </citation>
    <scope>NUCLEOTIDE SEQUENCE [LARGE SCALE GENOMIC DNA]</scope>
    <source>
        <strain evidence="2">CGMCC 1.6784</strain>
    </source>
</reference>
<organism evidence="1 2">
    <name type="scientific">Novosphingobium indicum</name>
    <dbReference type="NCBI Taxonomy" id="462949"/>
    <lineage>
        <taxon>Bacteria</taxon>
        <taxon>Pseudomonadati</taxon>
        <taxon>Pseudomonadota</taxon>
        <taxon>Alphaproteobacteria</taxon>
        <taxon>Sphingomonadales</taxon>
        <taxon>Sphingomonadaceae</taxon>
        <taxon>Novosphingobium</taxon>
    </lineage>
</organism>
<accession>A0ABQ2JZV6</accession>
<dbReference type="InterPro" id="IPR018684">
    <property type="entry name" value="DUF2171"/>
</dbReference>
<gene>
    <name evidence="1" type="ORF">GCM10011349_40520</name>
</gene>
<evidence type="ECO:0000313" key="1">
    <source>
        <dbReference type="EMBL" id="GGN59720.1"/>
    </source>
</evidence>
<protein>
    <recommendedName>
        <fullName evidence="3">DUF2171 domain-containing protein</fullName>
    </recommendedName>
</protein>
<dbReference type="RefSeq" id="WP_229710606.1">
    <property type="nucleotide sequence ID" value="NZ_BMLK01000027.1"/>
</dbReference>
<proteinExistence type="predicted"/>
<sequence length="92" mass="9404">MTQQTTDAAKGQAPDGETAWTTVVGTIRKGMKVIDPDGACLGHVASVKGDEVMLDGDDGKDFISLTQVDGVGEEGVLLQGRGDATFGLGAQP</sequence>
<dbReference type="EMBL" id="BMLK01000027">
    <property type="protein sequence ID" value="GGN59720.1"/>
    <property type="molecule type" value="Genomic_DNA"/>
</dbReference>
<evidence type="ECO:0008006" key="3">
    <source>
        <dbReference type="Google" id="ProtNLM"/>
    </source>
</evidence>
<dbReference type="Pfam" id="PF09939">
    <property type="entry name" value="DUF2171"/>
    <property type="match status" value="1"/>
</dbReference>
<name>A0ABQ2JZV6_9SPHN</name>
<keyword evidence="2" id="KW-1185">Reference proteome</keyword>
<dbReference type="Proteomes" id="UP000605099">
    <property type="component" value="Unassembled WGS sequence"/>
</dbReference>